<protein>
    <submittedName>
        <fullName evidence="6">Peptidase M14</fullName>
    </submittedName>
</protein>
<proteinExistence type="predicted"/>
<evidence type="ECO:0000313" key="7">
    <source>
        <dbReference type="Proteomes" id="UP000305939"/>
    </source>
</evidence>
<sequence length="338" mass="37798">MHYTKNQPVQYTKISTDKYFDLSRFPKGEISKFWLHIINNGLGEPIRVPILVARGKKDGPILGLNAALHGNELNGINVIQRLFDRLNNSEDIHGTVIGILVANVPGVLLGQRRFNDDFDLNRQAPGSENGIASSLYINRLIERVIKNFDYFLDLHTTGYGKQNCWHIRADLKDKETKNLALLQNPEAVLHSTPDEQTLRGYASSLGIKSLTLELKDPSIFQPDVVNDAIVGIWNVMHYLKMVPTPISCTLEDTWLVERSSWLRSNAGGILTVFPEILTHVEEGEKIAEVRNIFGELNREFFAPNAGLVLAKNVNPIAQSGSAILNLAHQIEKIDCSIT</sequence>
<keyword evidence="3" id="KW-0378">Hydrolase</keyword>
<accession>A0A4V3UYC3</accession>
<organism evidence="6 7">
    <name type="scientific">Robertkochia marina</name>
    <dbReference type="NCBI Taxonomy" id="1227945"/>
    <lineage>
        <taxon>Bacteria</taxon>
        <taxon>Pseudomonadati</taxon>
        <taxon>Bacteroidota</taxon>
        <taxon>Flavobacteriia</taxon>
        <taxon>Flavobacteriales</taxon>
        <taxon>Flavobacteriaceae</taxon>
        <taxon>Robertkochia</taxon>
    </lineage>
</organism>
<dbReference type="PIRSF" id="PIRSF039012">
    <property type="entry name" value="ASP"/>
    <property type="match status" value="1"/>
</dbReference>
<dbReference type="EMBL" id="SSMC01000001">
    <property type="protein sequence ID" value="THD69208.1"/>
    <property type="molecule type" value="Genomic_DNA"/>
</dbReference>
<dbReference type="OrthoDB" id="9782876at2"/>
<dbReference type="InterPro" id="IPR053138">
    <property type="entry name" value="N-alpha-Ac-DABA_deacetylase"/>
</dbReference>
<dbReference type="GO" id="GO:0016788">
    <property type="term" value="F:hydrolase activity, acting on ester bonds"/>
    <property type="evidence" value="ECO:0007669"/>
    <property type="project" value="InterPro"/>
</dbReference>
<gene>
    <name evidence="6" type="ORF">E7Z59_02430</name>
</gene>
<reference evidence="6 7" key="1">
    <citation type="submission" date="2019-04" db="EMBL/GenBank/DDBJ databases">
        <title>Draft genome sequence of Robertkochia marina CC-AMO-30D.</title>
        <authorList>
            <person name="Hameed A."/>
            <person name="Lin S.-Y."/>
            <person name="Shahina M."/>
            <person name="Lai W.-A."/>
            <person name="Young C.-C."/>
        </authorList>
    </citation>
    <scope>NUCLEOTIDE SEQUENCE [LARGE SCALE GENOMIC DNA]</scope>
    <source>
        <strain evidence="6 7">CC-AMO-30D</strain>
    </source>
</reference>
<evidence type="ECO:0000259" key="5">
    <source>
        <dbReference type="Pfam" id="PF24827"/>
    </source>
</evidence>
<dbReference type="GO" id="GO:0046872">
    <property type="term" value="F:metal ion binding"/>
    <property type="evidence" value="ECO:0007669"/>
    <property type="project" value="UniProtKB-KW"/>
</dbReference>
<evidence type="ECO:0000313" key="6">
    <source>
        <dbReference type="EMBL" id="THD69208.1"/>
    </source>
</evidence>
<evidence type="ECO:0000256" key="3">
    <source>
        <dbReference type="ARBA" id="ARBA00022801"/>
    </source>
</evidence>
<keyword evidence="7" id="KW-1185">Reference proteome</keyword>
<dbReference type="InterPro" id="IPR043795">
    <property type="entry name" value="N-alpha-Ac-DABA-like"/>
</dbReference>
<evidence type="ECO:0000256" key="1">
    <source>
        <dbReference type="ARBA" id="ARBA00001947"/>
    </source>
</evidence>
<dbReference type="GO" id="GO:0016811">
    <property type="term" value="F:hydrolase activity, acting on carbon-nitrogen (but not peptide) bonds, in linear amides"/>
    <property type="evidence" value="ECO:0007669"/>
    <property type="project" value="InterPro"/>
</dbReference>
<evidence type="ECO:0000256" key="2">
    <source>
        <dbReference type="ARBA" id="ARBA00022723"/>
    </source>
</evidence>
<dbReference type="PANTHER" id="PTHR37326:SF1">
    <property type="entry name" value="BLL3975 PROTEIN"/>
    <property type="match status" value="1"/>
</dbReference>
<dbReference type="AlphaFoldDB" id="A0A4V3UYC3"/>
<dbReference type="PANTHER" id="PTHR37326">
    <property type="entry name" value="BLL3975 PROTEIN"/>
    <property type="match status" value="1"/>
</dbReference>
<keyword evidence="2" id="KW-0479">Metal-binding</keyword>
<feature type="domain" description="Succinylglutamate desuccinylase/Aspartoacylase catalytic" evidence="5">
    <location>
        <begin position="59"/>
        <end position="238"/>
    </location>
</feature>
<dbReference type="CDD" id="cd06251">
    <property type="entry name" value="M14_ASTE_ASPA-like"/>
    <property type="match status" value="1"/>
</dbReference>
<dbReference type="InterPro" id="IPR055438">
    <property type="entry name" value="AstE_AspA_cat"/>
</dbReference>
<comment type="caution">
    <text evidence="6">The sequence shown here is derived from an EMBL/GenBank/DDBJ whole genome shotgun (WGS) entry which is preliminary data.</text>
</comment>
<keyword evidence="4" id="KW-0862">Zinc</keyword>
<name>A0A4V3UYC3_9FLAO</name>
<dbReference type="Pfam" id="PF24827">
    <property type="entry name" value="AstE_AspA_cat"/>
    <property type="match status" value="1"/>
</dbReference>
<dbReference type="Proteomes" id="UP000305939">
    <property type="component" value="Unassembled WGS sequence"/>
</dbReference>
<dbReference type="SUPFAM" id="SSF53187">
    <property type="entry name" value="Zn-dependent exopeptidases"/>
    <property type="match status" value="1"/>
</dbReference>
<evidence type="ECO:0000256" key="4">
    <source>
        <dbReference type="ARBA" id="ARBA00022833"/>
    </source>
</evidence>
<dbReference type="Gene3D" id="3.40.630.10">
    <property type="entry name" value="Zn peptidases"/>
    <property type="match status" value="1"/>
</dbReference>
<comment type="cofactor">
    <cofactor evidence="1">
        <name>Zn(2+)</name>
        <dbReference type="ChEBI" id="CHEBI:29105"/>
    </cofactor>
</comment>